<dbReference type="EMBL" id="QVQT01000004">
    <property type="protein sequence ID" value="RFU16556.1"/>
    <property type="molecule type" value="Genomic_DNA"/>
</dbReference>
<feature type="compositionally biased region" description="Polar residues" evidence="2">
    <location>
        <begin position="341"/>
        <end position="355"/>
    </location>
</feature>
<dbReference type="Pfam" id="PF13432">
    <property type="entry name" value="TPR_16"/>
    <property type="match status" value="2"/>
</dbReference>
<dbReference type="PROSITE" id="PS50005">
    <property type="entry name" value="TPR"/>
    <property type="match status" value="1"/>
</dbReference>
<feature type="region of interest" description="Disordered" evidence="2">
    <location>
        <begin position="332"/>
        <end position="355"/>
    </location>
</feature>
<dbReference type="Gene3D" id="1.25.40.10">
    <property type="entry name" value="Tetratricopeptide repeat domain"/>
    <property type="match status" value="3"/>
</dbReference>
<evidence type="ECO:0000313" key="4">
    <source>
        <dbReference type="Proteomes" id="UP000264702"/>
    </source>
</evidence>
<keyword evidence="1" id="KW-0802">TPR repeat</keyword>
<evidence type="ECO:0000256" key="2">
    <source>
        <dbReference type="SAM" id="MobiDB-lite"/>
    </source>
</evidence>
<accession>A0A372INS9</accession>
<evidence type="ECO:0000313" key="3">
    <source>
        <dbReference type="EMBL" id="RFU16556.1"/>
    </source>
</evidence>
<dbReference type="Proteomes" id="UP000264702">
    <property type="component" value="Unassembled WGS sequence"/>
</dbReference>
<protein>
    <submittedName>
        <fullName evidence="3">Uncharacterized protein</fullName>
    </submittedName>
</protein>
<dbReference type="OrthoDB" id="114102at2"/>
<dbReference type="InterPro" id="IPR011990">
    <property type="entry name" value="TPR-like_helical_dom_sf"/>
</dbReference>
<feature type="repeat" description="TPR" evidence="1">
    <location>
        <begin position="240"/>
        <end position="273"/>
    </location>
</feature>
<dbReference type="PANTHER" id="PTHR12558">
    <property type="entry name" value="CELL DIVISION CYCLE 16,23,27"/>
    <property type="match status" value="1"/>
</dbReference>
<proteinExistence type="predicted"/>
<evidence type="ECO:0000256" key="1">
    <source>
        <dbReference type="PROSITE-ProRule" id="PRU00339"/>
    </source>
</evidence>
<sequence>MRRIHFSFSLLLMIVPACFPQTEARTAPPTVTPQITSSIADARTLITQGRLQDAARELDVLAAQQPEPAGVERLRGFIAYQQNKMTEASEAFAAAVRQDPTDMESLQMRGVILFRTGQAAEAIPLLEKAHAAISSSNIDPNYVLALCYITTGRYDDARHAFAAEYGFPYDSAAAWLITARLLLRRELVQPAADAAQKALQADPHIPLAHQLLGEIALAKGDTAGAIAELEKEREINPLDGELYERLGDAYLRNGRGADAQQALDRAILLEPNSTGPYILLGKALLYQQNPVMATMYLERARAMDPANAMTHMLLGQAYRTTGRREDAAHEFETAAKLKNPGTKTQASSSDSQQRP</sequence>
<organism evidence="3 4">
    <name type="scientific">Paracidobacterium acidisoli</name>
    <dbReference type="NCBI Taxonomy" id="2303751"/>
    <lineage>
        <taxon>Bacteria</taxon>
        <taxon>Pseudomonadati</taxon>
        <taxon>Acidobacteriota</taxon>
        <taxon>Terriglobia</taxon>
        <taxon>Terriglobales</taxon>
        <taxon>Acidobacteriaceae</taxon>
        <taxon>Paracidobacterium</taxon>
    </lineage>
</organism>
<dbReference type="SUPFAM" id="SSF48452">
    <property type="entry name" value="TPR-like"/>
    <property type="match status" value="1"/>
</dbReference>
<dbReference type="InterPro" id="IPR019734">
    <property type="entry name" value="TPR_rpt"/>
</dbReference>
<gene>
    <name evidence="3" type="ORF">D0Y96_12950</name>
</gene>
<dbReference type="PANTHER" id="PTHR12558:SF13">
    <property type="entry name" value="CELL DIVISION CYCLE PROTEIN 27 HOMOLOG"/>
    <property type="match status" value="1"/>
</dbReference>
<dbReference type="Pfam" id="PF14559">
    <property type="entry name" value="TPR_19"/>
    <property type="match status" value="2"/>
</dbReference>
<reference evidence="3 4" key="1">
    <citation type="submission" date="2018-08" db="EMBL/GenBank/DDBJ databases">
        <title>Acidipila sp. 4G-K13, an acidobacterium isolated from forest soil.</title>
        <authorList>
            <person name="Gao Z.-H."/>
            <person name="Qiu L.-H."/>
        </authorList>
    </citation>
    <scope>NUCLEOTIDE SEQUENCE [LARGE SCALE GENOMIC DNA]</scope>
    <source>
        <strain evidence="3 4">4G-K13</strain>
    </source>
</reference>
<keyword evidence="4" id="KW-1185">Reference proteome</keyword>
<dbReference type="SMART" id="SM00028">
    <property type="entry name" value="TPR"/>
    <property type="match status" value="7"/>
</dbReference>
<name>A0A372INS9_9BACT</name>
<comment type="caution">
    <text evidence="3">The sequence shown here is derived from an EMBL/GenBank/DDBJ whole genome shotgun (WGS) entry which is preliminary data.</text>
</comment>
<dbReference type="AlphaFoldDB" id="A0A372INS9"/>